<dbReference type="GO" id="GO:0006508">
    <property type="term" value="P:proteolysis"/>
    <property type="evidence" value="ECO:0007669"/>
    <property type="project" value="UniProtKB-KW"/>
</dbReference>
<reference evidence="5 6" key="1">
    <citation type="submission" date="2018-12" db="EMBL/GenBank/DDBJ databases">
        <title>Lysinibacillus antri sp. nov., isolated from a cave soil.</title>
        <authorList>
            <person name="Narsing Rao M.P."/>
            <person name="Zhang H."/>
            <person name="Dong Z.-Y."/>
            <person name="Niu X.-K."/>
            <person name="Zhang K."/>
            <person name="Fang B.-Z."/>
            <person name="Kang Y.-Q."/>
            <person name="Xiao M."/>
            <person name="Li W.-J."/>
        </authorList>
    </citation>
    <scope>NUCLEOTIDE SEQUENCE [LARGE SCALE GENOMIC DNA]</scope>
    <source>
        <strain evidence="5 6">SYSU K30002</strain>
    </source>
</reference>
<organism evidence="5 6">
    <name type="scientific">Lysinibacillus antri</name>
    <dbReference type="NCBI Taxonomy" id="2498145"/>
    <lineage>
        <taxon>Bacteria</taxon>
        <taxon>Bacillati</taxon>
        <taxon>Bacillota</taxon>
        <taxon>Bacilli</taxon>
        <taxon>Bacillales</taxon>
        <taxon>Bacillaceae</taxon>
        <taxon>Lysinibacillus</taxon>
    </lineage>
</organism>
<feature type="chain" id="PRO_5039296634" evidence="2">
    <location>
        <begin position="24"/>
        <end position="590"/>
    </location>
</feature>
<dbReference type="InterPro" id="IPR032812">
    <property type="entry name" value="SbsA_Ig"/>
</dbReference>
<dbReference type="EMBL" id="RYYR01000006">
    <property type="protein sequence ID" value="RUL54665.1"/>
    <property type="molecule type" value="Genomic_DNA"/>
</dbReference>
<keyword evidence="6" id="KW-1185">Reference proteome</keyword>
<keyword evidence="5" id="KW-0645">Protease</keyword>
<evidence type="ECO:0000313" key="6">
    <source>
        <dbReference type="Proteomes" id="UP000287910"/>
    </source>
</evidence>
<evidence type="ECO:0000259" key="3">
    <source>
        <dbReference type="Pfam" id="PF13205"/>
    </source>
</evidence>
<dbReference type="Gene3D" id="2.60.40.1220">
    <property type="match status" value="1"/>
</dbReference>
<keyword evidence="5" id="KW-0378">Hydrolase</keyword>
<gene>
    <name evidence="5" type="ORF">EK386_05730</name>
</gene>
<sequence>MKRSMLILSSLMAMSIISPLENASANEERLQTNEPQEVTDESLLHFSPVETNTLTAAEKNFVEETKKKEPGIYQSGNLYVITLGEKPSTAYNIKFVESKTTLGKEQIFVETTTADIGGDAITYPHLVGRLQLPSKYMTVEVIDAKTGKSAFDTIKESFLHFTPVETSTLSNEEKQFVEEAKTKKPGYYNLENLYVITLGEKPTTGYGIKFVDSQTTFEMEQIQVKLTKPDPEKVYSTVITHPYIVGRLDLPSKTMSIEVMDVETGKSAFEEKDPYTAVAINKEWTIRFNTKINEDTVTAENIYIYEKANGQPINKFPVRLTLLDDEQTVKVKPLANYKYGHEYKLFISKEVSSTKNIKMKADKEVAFTTVKAPEVEVPPADSSKVKSFSYKFRAGDTQGWQEEFSDYEEGMEIERVFKHATLPSEIGKGLEGLYMSSSNRSDDVFMYIKKKLNETDGVKPNTTYQVNLSFDLVTNVGPDLDIGIGGSPGEAVYVKAGATTVEPKPILEKQFYRTNIDYGNQSEGGTDLAVLGNIKKKSDGDLFELKPFEHKLEVTTDDNGELWIVIGTDSGFEGITSLYYTNINVQLTEK</sequence>
<evidence type="ECO:0000259" key="4">
    <source>
        <dbReference type="Pfam" id="PF14343"/>
    </source>
</evidence>
<dbReference type="Pfam" id="PF14343">
    <property type="entry name" value="PrcB_C"/>
    <property type="match status" value="1"/>
</dbReference>
<evidence type="ECO:0000256" key="1">
    <source>
        <dbReference type="ARBA" id="ARBA00022729"/>
    </source>
</evidence>
<accession>A0A3S0RKC7</accession>
<feature type="signal peptide" evidence="2">
    <location>
        <begin position="1"/>
        <end position="23"/>
    </location>
</feature>
<dbReference type="RefSeq" id="WP_126658084.1">
    <property type="nucleotide sequence ID" value="NZ_RYYR01000006.1"/>
</dbReference>
<feature type="domain" description="SbsA Ig-like" evidence="3">
    <location>
        <begin position="276"/>
        <end position="369"/>
    </location>
</feature>
<protein>
    <submittedName>
        <fullName evidence="5">Protease complex subunit PrcB family protein</fullName>
    </submittedName>
</protein>
<evidence type="ECO:0000256" key="2">
    <source>
        <dbReference type="SAM" id="SignalP"/>
    </source>
</evidence>
<dbReference type="Proteomes" id="UP000287910">
    <property type="component" value="Unassembled WGS sequence"/>
</dbReference>
<feature type="domain" description="PrcB C-terminal" evidence="4">
    <location>
        <begin position="195"/>
        <end position="246"/>
    </location>
</feature>
<proteinExistence type="predicted"/>
<dbReference type="AlphaFoldDB" id="A0A3S0RKC7"/>
<name>A0A3S0RKC7_9BACI</name>
<keyword evidence="1 2" id="KW-0732">Signal</keyword>
<dbReference type="InterPro" id="IPR014755">
    <property type="entry name" value="Cu-Rt/internalin_Ig-like"/>
</dbReference>
<dbReference type="GO" id="GO:0008233">
    <property type="term" value="F:peptidase activity"/>
    <property type="evidence" value="ECO:0007669"/>
    <property type="project" value="UniProtKB-KW"/>
</dbReference>
<dbReference type="InterPro" id="IPR025748">
    <property type="entry name" value="PrcB_C_dom"/>
</dbReference>
<comment type="caution">
    <text evidence="5">The sequence shown here is derived from an EMBL/GenBank/DDBJ whole genome shotgun (WGS) entry which is preliminary data.</text>
</comment>
<evidence type="ECO:0000313" key="5">
    <source>
        <dbReference type="EMBL" id="RUL54665.1"/>
    </source>
</evidence>
<dbReference type="Pfam" id="PF13205">
    <property type="entry name" value="Big_5"/>
    <property type="match status" value="1"/>
</dbReference>